<accession>A0A0A9C6H6</accession>
<dbReference type="EMBL" id="GBRH01225971">
    <property type="protein sequence ID" value="JAD71924.1"/>
    <property type="molecule type" value="Transcribed_RNA"/>
</dbReference>
<evidence type="ECO:0000313" key="1">
    <source>
        <dbReference type="EMBL" id="JAD71924.1"/>
    </source>
</evidence>
<protein>
    <submittedName>
        <fullName evidence="1">Uncharacterized protein</fullName>
    </submittedName>
</protein>
<reference evidence="1" key="2">
    <citation type="journal article" date="2015" name="Data Brief">
        <title>Shoot transcriptome of the giant reed, Arundo donax.</title>
        <authorList>
            <person name="Barrero R.A."/>
            <person name="Guerrero F.D."/>
            <person name="Moolhuijzen P."/>
            <person name="Goolsby J.A."/>
            <person name="Tidwell J."/>
            <person name="Bellgard S.E."/>
            <person name="Bellgard M.I."/>
        </authorList>
    </citation>
    <scope>NUCLEOTIDE SEQUENCE</scope>
    <source>
        <tissue evidence="1">Shoot tissue taken approximately 20 cm above the soil surface</tissue>
    </source>
</reference>
<proteinExistence type="predicted"/>
<dbReference type="AlphaFoldDB" id="A0A0A9C6H6"/>
<organism evidence="1">
    <name type="scientific">Arundo donax</name>
    <name type="common">Giant reed</name>
    <name type="synonym">Donax arundinaceus</name>
    <dbReference type="NCBI Taxonomy" id="35708"/>
    <lineage>
        <taxon>Eukaryota</taxon>
        <taxon>Viridiplantae</taxon>
        <taxon>Streptophyta</taxon>
        <taxon>Embryophyta</taxon>
        <taxon>Tracheophyta</taxon>
        <taxon>Spermatophyta</taxon>
        <taxon>Magnoliopsida</taxon>
        <taxon>Liliopsida</taxon>
        <taxon>Poales</taxon>
        <taxon>Poaceae</taxon>
        <taxon>PACMAD clade</taxon>
        <taxon>Arundinoideae</taxon>
        <taxon>Arundineae</taxon>
        <taxon>Arundo</taxon>
    </lineage>
</organism>
<reference evidence="1" key="1">
    <citation type="submission" date="2014-09" db="EMBL/GenBank/DDBJ databases">
        <authorList>
            <person name="Magalhaes I.L.F."/>
            <person name="Oliveira U."/>
            <person name="Santos F.R."/>
            <person name="Vidigal T.H.D.A."/>
            <person name="Brescovit A.D."/>
            <person name="Santos A.J."/>
        </authorList>
    </citation>
    <scope>NUCLEOTIDE SEQUENCE</scope>
    <source>
        <tissue evidence="1">Shoot tissue taken approximately 20 cm above the soil surface</tissue>
    </source>
</reference>
<sequence>MLQKIDRVVIRGKMWLVVMKWMTPTDPSRVILKTLDCKPLCKTSYVQFGVTDYSNPHLHAMGFFV</sequence>
<name>A0A0A9C6H6_ARUDO</name>